<dbReference type="STRING" id="370764.SAMN04489810_2742"/>
<keyword evidence="4" id="KW-1185">Reference proteome</keyword>
<evidence type="ECO:0000256" key="1">
    <source>
        <dbReference type="SAM" id="MobiDB-lite"/>
    </source>
</evidence>
<dbReference type="Proteomes" id="UP000199009">
    <property type="component" value="Chromosome I"/>
</dbReference>
<dbReference type="PANTHER" id="PTHR46732">
    <property type="entry name" value="ATP-DEPENDENT PROTEASE LA (LON) DOMAIN PROTEIN"/>
    <property type="match status" value="1"/>
</dbReference>
<dbReference type="AlphaFoldDB" id="A0A1G8BBE3"/>
<name>A0A1G8BBE3_9MICO</name>
<evidence type="ECO:0000259" key="2">
    <source>
        <dbReference type="PROSITE" id="PS51787"/>
    </source>
</evidence>
<dbReference type="EMBL" id="LT629692">
    <property type="protein sequence ID" value="SDH30539.1"/>
    <property type="molecule type" value="Genomic_DNA"/>
</dbReference>
<feature type="compositionally biased region" description="Acidic residues" evidence="1">
    <location>
        <begin position="211"/>
        <end position="231"/>
    </location>
</feature>
<evidence type="ECO:0000313" key="3">
    <source>
        <dbReference type="EMBL" id="SDH30539.1"/>
    </source>
</evidence>
<reference evidence="3 4" key="1">
    <citation type="submission" date="2016-10" db="EMBL/GenBank/DDBJ databases">
        <authorList>
            <person name="de Groot N.N."/>
        </authorList>
    </citation>
    <scope>NUCLEOTIDE SEQUENCE [LARGE SCALE GENOMIC DNA]</scope>
    <source>
        <strain evidence="3 4">DSM 23142</strain>
    </source>
</reference>
<feature type="domain" description="Lon N-terminal" evidence="2">
    <location>
        <begin position="1"/>
        <end position="190"/>
    </location>
</feature>
<organism evidence="3 4">
    <name type="scientific">Microbacterium pygmaeum</name>
    <dbReference type="NCBI Taxonomy" id="370764"/>
    <lineage>
        <taxon>Bacteria</taxon>
        <taxon>Bacillati</taxon>
        <taxon>Actinomycetota</taxon>
        <taxon>Actinomycetes</taxon>
        <taxon>Micrococcales</taxon>
        <taxon>Microbacteriaceae</taxon>
        <taxon>Microbacterium</taxon>
    </lineage>
</organism>
<dbReference type="SUPFAM" id="SSF88697">
    <property type="entry name" value="PUA domain-like"/>
    <property type="match status" value="1"/>
</dbReference>
<gene>
    <name evidence="3" type="ORF">SAMN04489810_2742</name>
</gene>
<dbReference type="SMART" id="SM00464">
    <property type="entry name" value="LON"/>
    <property type="match status" value="1"/>
</dbReference>
<dbReference type="PROSITE" id="PS51787">
    <property type="entry name" value="LON_N"/>
    <property type="match status" value="1"/>
</dbReference>
<accession>A0A1G8BBE3</accession>
<dbReference type="InterPro" id="IPR003111">
    <property type="entry name" value="Lon_prtase_N"/>
</dbReference>
<dbReference type="InterPro" id="IPR046336">
    <property type="entry name" value="Lon_prtase_N_sf"/>
</dbReference>
<dbReference type="InterPro" id="IPR015947">
    <property type="entry name" value="PUA-like_sf"/>
</dbReference>
<proteinExistence type="predicted"/>
<dbReference type="PANTHER" id="PTHR46732:SF8">
    <property type="entry name" value="ATP-DEPENDENT PROTEASE LA (LON) DOMAIN PROTEIN"/>
    <property type="match status" value="1"/>
</dbReference>
<feature type="region of interest" description="Disordered" evidence="1">
    <location>
        <begin position="207"/>
        <end position="242"/>
    </location>
</feature>
<dbReference type="Pfam" id="PF02190">
    <property type="entry name" value="LON_substr_bdg"/>
    <property type="match status" value="1"/>
</dbReference>
<protein>
    <recommendedName>
        <fullName evidence="2">Lon N-terminal domain-containing protein</fullName>
    </recommendedName>
</protein>
<dbReference type="Gene3D" id="2.30.130.40">
    <property type="entry name" value="LON domain-like"/>
    <property type="match status" value="1"/>
</dbReference>
<evidence type="ECO:0000313" key="4">
    <source>
        <dbReference type="Proteomes" id="UP000199009"/>
    </source>
</evidence>
<sequence length="242" mass="26417">MFPLGTVLFPHTPLALRIFEERYLIMLGRLLDDEDPQFAVVLIERGSEAGGGDQRFGIGTMARITNVMAGESDIHVIAVGGTRVEVREWLDDEPYPTAAVRELPPLVWDDALTPLRDEAERIVRRVLSRAAEFSDVRWDPDIELSDDPLESSWQLSAIAPLGELDQLHLLASTSLGGLLRELIDLTLAAEPALTAVPRGDEFDAALGQLLEDAEAAEDDGPDDEEPDETDPDAASGTDSPPR</sequence>